<evidence type="ECO:0000313" key="6">
    <source>
        <dbReference type="EMBL" id="OSS43270.1"/>
    </source>
</evidence>
<dbReference type="EMBL" id="KZ107878">
    <property type="protein sequence ID" value="OSS43270.1"/>
    <property type="molecule type" value="Genomic_DNA"/>
</dbReference>
<dbReference type="PROSITE" id="PS50975">
    <property type="entry name" value="ATP_GRASP"/>
    <property type="match status" value="1"/>
</dbReference>
<evidence type="ECO:0000256" key="2">
    <source>
        <dbReference type="ARBA" id="ARBA00022741"/>
    </source>
</evidence>
<dbReference type="InterPro" id="IPR011761">
    <property type="entry name" value="ATP-grasp"/>
</dbReference>
<dbReference type="Gene3D" id="3.30.470.20">
    <property type="entry name" value="ATP-grasp fold, B domain"/>
    <property type="match status" value="1"/>
</dbReference>
<dbReference type="Pfam" id="PF18130">
    <property type="entry name" value="ATPgrasp_N"/>
    <property type="match status" value="1"/>
</dbReference>
<dbReference type="OMA" id="WLASETY"/>
<dbReference type="Gene3D" id="3.40.50.20">
    <property type="match status" value="1"/>
</dbReference>
<keyword evidence="1" id="KW-0436">Ligase</keyword>
<dbReference type="SUPFAM" id="SSF56059">
    <property type="entry name" value="Glutathione synthetase ATP-binding domain-like"/>
    <property type="match status" value="1"/>
</dbReference>
<dbReference type="AlphaFoldDB" id="A0A1Y2LHQ0"/>
<evidence type="ECO:0000256" key="1">
    <source>
        <dbReference type="ARBA" id="ARBA00022598"/>
    </source>
</evidence>
<dbReference type="PANTHER" id="PTHR43585:SF2">
    <property type="entry name" value="ATP-GRASP ENZYME FSQD"/>
    <property type="match status" value="1"/>
</dbReference>
<feature type="domain" description="ATP-grasp" evidence="5">
    <location>
        <begin position="88"/>
        <end position="172"/>
    </location>
</feature>
<keyword evidence="7" id="KW-1185">Reference proteome</keyword>
<dbReference type="InterPro" id="IPR041472">
    <property type="entry name" value="BL00235/CARNS1_N"/>
</dbReference>
<dbReference type="GO" id="GO:0005524">
    <property type="term" value="F:ATP binding"/>
    <property type="evidence" value="ECO:0007669"/>
    <property type="project" value="UniProtKB-UniRule"/>
</dbReference>
<dbReference type="GO" id="GO:0016874">
    <property type="term" value="F:ligase activity"/>
    <property type="evidence" value="ECO:0007669"/>
    <property type="project" value="UniProtKB-KW"/>
</dbReference>
<dbReference type="Proteomes" id="UP000193240">
    <property type="component" value="Unassembled WGS sequence"/>
</dbReference>
<accession>A0A1Y2LHQ0</accession>
<proteinExistence type="predicted"/>
<organism evidence="6 7">
    <name type="scientific">Epicoccum nigrum</name>
    <name type="common">Soil fungus</name>
    <name type="synonym">Epicoccum purpurascens</name>
    <dbReference type="NCBI Taxonomy" id="105696"/>
    <lineage>
        <taxon>Eukaryota</taxon>
        <taxon>Fungi</taxon>
        <taxon>Dikarya</taxon>
        <taxon>Ascomycota</taxon>
        <taxon>Pezizomycotina</taxon>
        <taxon>Dothideomycetes</taxon>
        <taxon>Pleosporomycetidae</taxon>
        <taxon>Pleosporales</taxon>
        <taxon>Pleosporineae</taxon>
        <taxon>Didymellaceae</taxon>
        <taxon>Epicoccum</taxon>
    </lineage>
</organism>
<keyword evidence="3 4" id="KW-0067">ATP-binding</keyword>
<evidence type="ECO:0000256" key="4">
    <source>
        <dbReference type="PROSITE-ProRule" id="PRU00409"/>
    </source>
</evidence>
<dbReference type="GO" id="GO:0046872">
    <property type="term" value="F:metal ion binding"/>
    <property type="evidence" value="ECO:0007669"/>
    <property type="project" value="InterPro"/>
</dbReference>
<reference evidence="6 7" key="1">
    <citation type="journal article" date="2017" name="Genome Announc.">
        <title>Genome sequence of the saprophytic ascomycete Epicoccum nigrum ICMP 19927 strain isolated from New Zealand.</title>
        <authorList>
            <person name="Fokin M."/>
            <person name="Fleetwood D."/>
            <person name="Weir B.S."/>
            <person name="Villas-Boas S.G."/>
        </authorList>
    </citation>
    <scope>NUCLEOTIDE SEQUENCE [LARGE SCALE GENOMIC DNA]</scope>
    <source>
        <strain evidence="6 7">ICMP 19927</strain>
    </source>
</reference>
<dbReference type="STRING" id="105696.A0A1Y2LHQ0"/>
<gene>
    <name evidence="6" type="ORF">B5807_12084</name>
</gene>
<dbReference type="InParanoid" id="A0A1Y2LHQ0"/>
<dbReference type="PANTHER" id="PTHR43585">
    <property type="entry name" value="FUMIPYRROLE BIOSYNTHESIS PROTEIN C"/>
    <property type="match status" value="1"/>
</dbReference>
<evidence type="ECO:0000256" key="3">
    <source>
        <dbReference type="ARBA" id="ARBA00022840"/>
    </source>
</evidence>
<name>A0A1Y2LHQ0_EPING</name>
<dbReference type="InterPro" id="IPR052032">
    <property type="entry name" value="ATP-dep_AA_Ligase"/>
</dbReference>
<keyword evidence="2 4" id="KW-0547">Nucleotide-binding</keyword>
<evidence type="ECO:0000259" key="5">
    <source>
        <dbReference type="PROSITE" id="PS50975"/>
    </source>
</evidence>
<sequence>MIVFDEPGHWLEGEEYAHLRDEFIAIDMSDTKTLPERLVKALNGRHIEGIVTFTDDYTVVTAEAAEMLGLPTESARAMWQAHNKHDMRRLVDNSSVQTIHLKSLDQLESPELAESFATITYPLIVKPCRGAYSRGVKRFENDISMRRAVHELNEGNLTGHGILLETYVDGPEVDANFVLWDDQVLFLEVNDNFPCKGDANGATTVDNFAETVSISNSGLPPEDIETIRSSLHRDLL</sequence>
<protein>
    <recommendedName>
        <fullName evidence="5">ATP-grasp domain-containing protein</fullName>
    </recommendedName>
</protein>
<evidence type="ECO:0000313" key="7">
    <source>
        <dbReference type="Proteomes" id="UP000193240"/>
    </source>
</evidence>